<dbReference type="Proteomes" id="UP000887576">
    <property type="component" value="Unplaced"/>
</dbReference>
<reference evidence="2" key="1">
    <citation type="submission" date="2025-08" db="UniProtKB">
        <authorList>
            <consortium name="WormBaseParasite"/>
        </authorList>
    </citation>
    <scope>IDENTIFICATION</scope>
</reference>
<evidence type="ECO:0000313" key="1">
    <source>
        <dbReference type="Proteomes" id="UP000887576"/>
    </source>
</evidence>
<protein>
    <submittedName>
        <fullName evidence="2">tRNA-dihydrouridine(47) synthase [NAD(P)(+)]</fullName>
    </submittedName>
</protein>
<accession>A0AC34QZ12</accession>
<name>A0AC34QZ12_9BILA</name>
<proteinExistence type="predicted"/>
<evidence type="ECO:0000313" key="2">
    <source>
        <dbReference type="WBParaSite" id="JU765_v2.g20603.t2"/>
    </source>
</evidence>
<dbReference type="WBParaSite" id="JU765_v2.g20603.t2">
    <property type="protein sequence ID" value="JU765_v2.g20603.t2"/>
    <property type="gene ID" value="JU765_v2.g20603"/>
</dbReference>
<organism evidence="1 2">
    <name type="scientific">Panagrolaimus sp. JU765</name>
    <dbReference type="NCBI Taxonomy" id="591449"/>
    <lineage>
        <taxon>Eukaryota</taxon>
        <taxon>Metazoa</taxon>
        <taxon>Ecdysozoa</taxon>
        <taxon>Nematoda</taxon>
        <taxon>Chromadorea</taxon>
        <taxon>Rhabditida</taxon>
        <taxon>Tylenchina</taxon>
        <taxon>Panagrolaimomorpha</taxon>
        <taxon>Panagrolaimoidea</taxon>
        <taxon>Panagrolaimidae</taxon>
        <taxon>Panagrolaimus</taxon>
    </lineage>
</organism>
<sequence length="546" mass="62045">MLQILAAAAHVAESEDAMDKQMDGVEEANNGASHSERRKKKNDRRRGIDKNREKKMAKARAEMRQKLIRLCPSVLIPGKVCRFGDKCYCEHSIEKYMGQKPPDIGEKCIIFDNLGKCQYSFSCRFGAAHTKEMTQLEKTPDPDFKPLLNTESRPIQIAMQKKQFDFSRADEIVKNMPEQIGAMEREKLRLNMRDLSGKPYLAPLTTVGNLPFRRLCTKLGAGITCSEMCVATALLQGNASEWSLVKRHPSEKVFGVQLAGGFADSMSRCAQILVDNFDIDFIDVNLGCPLDVINEKGGGCALTVRPNRLLKVVSAMSQVMKDVPLTLKFRYGLKEGCRETHNAMKRVVETCPPQLITIHPRSKEQRYTRPAEWDYVPTCAEAIGGKVPLWACGDIYTPEDYYNRLENYPVDGLMIGRSALIKPWIFKEIEEKNLWDISASERLDYYREFVNNGLEHWGSDDAGVETTRRRFFLEWLSFTHRYIPVGLLEVLPPKINLRPPAYRGRNELETLLSSDKGSDWVKITEMFLGKVPEGFLFAPKHKANAY</sequence>